<evidence type="ECO:0000313" key="2">
    <source>
        <dbReference type="Proteomes" id="UP001172159"/>
    </source>
</evidence>
<feature type="non-terminal residue" evidence="1">
    <location>
        <position position="112"/>
    </location>
</feature>
<dbReference type="Proteomes" id="UP001172159">
    <property type="component" value="Unassembled WGS sequence"/>
</dbReference>
<gene>
    <name evidence="1" type="ORF">B0T21DRAFT_249430</name>
</gene>
<dbReference type="AlphaFoldDB" id="A0AA40BSP1"/>
<dbReference type="EMBL" id="JAUKTV010000004">
    <property type="protein sequence ID" value="KAK0739619.1"/>
    <property type="molecule type" value="Genomic_DNA"/>
</dbReference>
<name>A0AA40BSP1_9PEZI</name>
<sequence>MAPPAATVAVQEPIRAIWSRLLREAKGNPKYASLRTSRAETINPVVRSACVPMRNISTSITDGVFPMEFPIFKEFDFWTAGKPYGFGSGPTALLDLDKSLLDIPIASHNRNF</sequence>
<protein>
    <submittedName>
        <fullName evidence="1">Uncharacterized protein</fullName>
    </submittedName>
</protein>
<proteinExistence type="predicted"/>
<keyword evidence="2" id="KW-1185">Reference proteome</keyword>
<comment type="caution">
    <text evidence="1">The sequence shown here is derived from an EMBL/GenBank/DDBJ whole genome shotgun (WGS) entry which is preliminary data.</text>
</comment>
<evidence type="ECO:0000313" key="1">
    <source>
        <dbReference type="EMBL" id="KAK0739619.1"/>
    </source>
</evidence>
<organism evidence="1 2">
    <name type="scientific">Apiosordaria backusii</name>
    <dbReference type="NCBI Taxonomy" id="314023"/>
    <lineage>
        <taxon>Eukaryota</taxon>
        <taxon>Fungi</taxon>
        <taxon>Dikarya</taxon>
        <taxon>Ascomycota</taxon>
        <taxon>Pezizomycotina</taxon>
        <taxon>Sordariomycetes</taxon>
        <taxon>Sordariomycetidae</taxon>
        <taxon>Sordariales</taxon>
        <taxon>Lasiosphaeriaceae</taxon>
        <taxon>Apiosordaria</taxon>
    </lineage>
</organism>
<accession>A0AA40BSP1</accession>
<reference evidence="1" key="1">
    <citation type="submission" date="2023-06" db="EMBL/GenBank/DDBJ databases">
        <title>Genome-scale phylogeny and comparative genomics of the fungal order Sordariales.</title>
        <authorList>
            <consortium name="Lawrence Berkeley National Laboratory"/>
            <person name="Hensen N."/>
            <person name="Bonometti L."/>
            <person name="Westerberg I."/>
            <person name="Brannstrom I.O."/>
            <person name="Guillou S."/>
            <person name="Cros-Aarteil S."/>
            <person name="Calhoun S."/>
            <person name="Haridas S."/>
            <person name="Kuo A."/>
            <person name="Mondo S."/>
            <person name="Pangilinan J."/>
            <person name="Riley R."/>
            <person name="Labutti K."/>
            <person name="Andreopoulos B."/>
            <person name="Lipzen A."/>
            <person name="Chen C."/>
            <person name="Yanf M."/>
            <person name="Daum C."/>
            <person name="Ng V."/>
            <person name="Clum A."/>
            <person name="Steindorff A."/>
            <person name="Ohm R."/>
            <person name="Martin F."/>
            <person name="Silar P."/>
            <person name="Natvig D."/>
            <person name="Lalanne C."/>
            <person name="Gautier V."/>
            <person name="Ament-Velasquez S.L."/>
            <person name="Kruys A."/>
            <person name="Hutchinson M.I."/>
            <person name="Powell A.J."/>
            <person name="Barry K."/>
            <person name="Miller A.N."/>
            <person name="Grigoriev I.V."/>
            <person name="Debuchy R."/>
            <person name="Gladieux P."/>
            <person name="Thoren M.H."/>
            <person name="Johannesson H."/>
        </authorList>
    </citation>
    <scope>NUCLEOTIDE SEQUENCE</scope>
    <source>
        <strain evidence="1">CBS 540.89</strain>
    </source>
</reference>